<accession>A0A8C4QP50</accession>
<evidence type="ECO:0000313" key="2">
    <source>
        <dbReference type="Ensembl" id="ENSEBUP00000017796.1"/>
    </source>
</evidence>
<sequence>MTGYKMFVDPSISVEFQVAAMKFGHTMVPPGVYRRNSSCDFKPFSLRNGSAERLCNTFWERKGFVSGHDVDELLLGMCSQIAEKEDHIIVEDLLDSMYGPLKSTRVDLMAVNIQRGRDHGVPSYNSVRRALNLQPASSWTDIRNNIDGLIVKQLEELYGDVSNLELWPGGLLESDGEPGVLFSAIIQEQFQRLRDGDRFWFENTNNGLFTDDEVIIIQNMTFSNVLKTVLPQESISFQENVFFWHTGLYTLRDLFGKKSHSDTQSI</sequence>
<dbReference type="Pfam" id="PF03098">
    <property type="entry name" value="An_peroxidase"/>
    <property type="match status" value="1"/>
</dbReference>
<dbReference type="PANTHER" id="PTHR11475">
    <property type="entry name" value="OXIDASE/PEROXIDASE"/>
    <property type="match status" value="1"/>
</dbReference>
<dbReference type="InterPro" id="IPR037120">
    <property type="entry name" value="Haem_peroxidase_sf_animal"/>
</dbReference>
<reference evidence="2" key="2">
    <citation type="submission" date="2025-09" db="UniProtKB">
        <authorList>
            <consortium name="Ensembl"/>
        </authorList>
    </citation>
    <scope>IDENTIFICATION</scope>
</reference>
<dbReference type="InterPro" id="IPR019791">
    <property type="entry name" value="Haem_peroxidase_animal"/>
</dbReference>
<organism evidence="2 3">
    <name type="scientific">Eptatretus burgeri</name>
    <name type="common">Inshore hagfish</name>
    <dbReference type="NCBI Taxonomy" id="7764"/>
    <lineage>
        <taxon>Eukaryota</taxon>
        <taxon>Metazoa</taxon>
        <taxon>Chordata</taxon>
        <taxon>Craniata</taxon>
        <taxon>Vertebrata</taxon>
        <taxon>Cyclostomata</taxon>
        <taxon>Myxini</taxon>
        <taxon>Myxiniformes</taxon>
        <taxon>Myxinidae</taxon>
        <taxon>Eptatretinae</taxon>
        <taxon>Eptatretus</taxon>
    </lineage>
</organism>
<dbReference type="Gene3D" id="1.10.640.10">
    <property type="entry name" value="Haem peroxidase domain superfamily, animal type"/>
    <property type="match status" value="1"/>
</dbReference>
<evidence type="ECO:0000313" key="3">
    <source>
        <dbReference type="Proteomes" id="UP000694388"/>
    </source>
</evidence>
<dbReference type="GO" id="GO:0046872">
    <property type="term" value="F:metal ion binding"/>
    <property type="evidence" value="ECO:0007669"/>
    <property type="project" value="UniProtKB-KW"/>
</dbReference>
<dbReference type="GO" id="GO:0020037">
    <property type="term" value="F:heme binding"/>
    <property type="evidence" value="ECO:0007669"/>
    <property type="project" value="InterPro"/>
</dbReference>
<protein>
    <recommendedName>
        <fullName evidence="4">Peroxidase</fullName>
    </recommendedName>
</protein>
<dbReference type="PANTHER" id="PTHR11475:SF144">
    <property type="entry name" value="NAD(P)H OXIDASE (H2O2-FORMING)"/>
    <property type="match status" value="1"/>
</dbReference>
<keyword evidence="3" id="KW-1185">Reference proteome</keyword>
<name>A0A8C4QP50_EPTBU</name>
<evidence type="ECO:0000256" key="1">
    <source>
        <dbReference type="PIRSR" id="PIRSR619791-2"/>
    </source>
</evidence>
<dbReference type="Proteomes" id="UP000694388">
    <property type="component" value="Unplaced"/>
</dbReference>
<keyword evidence="1" id="KW-0408">Iron</keyword>
<dbReference type="GeneTree" id="ENSGT00940000174109"/>
<dbReference type="SUPFAM" id="SSF48113">
    <property type="entry name" value="Heme-dependent peroxidases"/>
    <property type="match status" value="1"/>
</dbReference>
<dbReference type="GO" id="GO:0006979">
    <property type="term" value="P:response to oxidative stress"/>
    <property type="evidence" value="ECO:0007669"/>
    <property type="project" value="InterPro"/>
</dbReference>
<keyword evidence="1" id="KW-0479">Metal-binding</keyword>
<dbReference type="GO" id="GO:0004601">
    <property type="term" value="F:peroxidase activity"/>
    <property type="evidence" value="ECO:0007669"/>
    <property type="project" value="InterPro"/>
</dbReference>
<dbReference type="Ensembl" id="ENSEBUT00000018372.1">
    <property type="protein sequence ID" value="ENSEBUP00000017796.1"/>
    <property type="gene ID" value="ENSEBUG00000011125.1"/>
</dbReference>
<dbReference type="OMA" id="NDFRERC"/>
<dbReference type="AlphaFoldDB" id="A0A8C4QP50"/>
<evidence type="ECO:0008006" key="4">
    <source>
        <dbReference type="Google" id="ProtNLM"/>
    </source>
</evidence>
<dbReference type="InterPro" id="IPR010255">
    <property type="entry name" value="Haem_peroxidase_sf"/>
</dbReference>
<proteinExistence type="predicted"/>
<reference evidence="2" key="1">
    <citation type="submission" date="2025-08" db="UniProtKB">
        <authorList>
            <consortium name="Ensembl"/>
        </authorList>
    </citation>
    <scope>IDENTIFICATION</scope>
</reference>
<dbReference type="PROSITE" id="PS50292">
    <property type="entry name" value="PEROXIDASE_3"/>
    <property type="match status" value="1"/>
</dbReference>
<feature type="binding site" description="axial binding residue" evidence="1">
    <location>
        <position position="25"/>
    </location>
    <ligand>
        <name>heme b</name>
        <dbReference type="ChEBI" id="CHEBI:60344"/>
    </ligand>
    <ligandPart>
        <name>Fe</name>
        <dbReference type="ChEBI" id="CHEBI:18248"/>
    </ligandPart>
</feature>
<keyword evidence="1" id="KW-0349">Heme</keyword>